<gene>
    <name evidence="1" type="ORF">DPMN_033466</name>
</gene>
<reference evidence="1" key="1">
    <citation type="journal article" date="2019" name="bioRxiv">
        <title>The Genome of the Zebra Mussel, Dreissena polymorpha: A Resource for Invasive Species Research.</title>
        <authorList>
            <person name="McCartney M.A."/>
            <person name="Auch B."/>
            <person name="Kono T."/>
            <person name="Mallez S."/>
            <person name="Zhang Y."/>
            <person name="Obille A."/>
            <person name="Becker A."/>
            <person name="Abrahante J.E."/>
            <person name="Garbe J."/>
            <person name="Badalamenti J.P."/>
            <person name="Herman A."/>
            <person name="Mangelson H."/>
            <person name="Liachko I."/>
            <person name="Sullivan S."/>
            <person name="Sone E.D."/>
            <person name="Koren S."/>
            <person name="Silverstein K.A.T."/>
            <person name="Beckman K.B."/>
            <person name="Gohl D.M."/>
        </authorList>
    </citation>
    <scope>NUCLEOTIDE SEQUENCE</scope>
    <source>
        <strain evidence="1">Duluth1</strain>
        <tissue evidence="1">Whole animal</tissue>
    </source>
</reference>
<protein>
    <submittedName>
        <fullName evidence="1">Uncharacterized protein</fullName>
    </submittedName>
</protein>
<accession>A0A9D4RJ66</accession>
<organism evidence="1 2">
    <name type="scientific">Dreissena polymorpha</name>
    <name type="common">Zebra mussel</name>
    <name type="synonym">Mytilus polymorpha</name>
    <dbReference type="NCBI Taxonomy" id="45954"/>
    <lineage>
        <taxon>Eukaryota</taxon>
        <taxon>Metazoa</taxon>
        <taxon>Spiralia</taxon>
        <taxon>Lophotrochozoa</taxon>
        <taxon>Mollusca</taxon>
        <taxon>Bivalvia</taxon>
        <taxon>Autobranchia</taxon>
        <taxon>Heteroconchia</taxon>
        <taxon>Euheterodonta</taxon>
        <taxon>Imparidentia</taxon>
        <taxon>Neoheterodontei</taxon>
        <taxon>Myida</taxon>
        <taxon>Dreissenoidea</taxon>
        <taxon>Dreissenidae</taxon>
        <taxon>Dreissena</taxon>
    </lineage>
</organism>
<comment type="caution">
    <text evidence="1">The sequence shown here is derived from an EMBL/GenBank/DDBJ whole genome shotgun (WGS) entry which is preliminary data.</text>
</comment>
<dbReference type="AlphaFoldDB" id="A0A9D4RJ66"/>
<sequence length="81" mass="9213">MNVEELCFRHGCFNFVFGRFARTPSTPDFIQLCLWSIARTPSTPDYGCFNFVFGQLQGHPLHLTMGVSTLCLVNCKDTLYT</sequence>
<keyword evidence="2" id="KW-1185">Reference proteome</keyword>
<reference evidence="1" key="2">
    <citation type="submission" date="2020-11" db="EMBL/GenBank/DDBJ databases">
        <authorList>
            <person name="McCartney M.A."/>
            <person name="Auch B."/>
            <person name="Kono T."/>
            <person name="Mallez S."/>
            <person name="Becker A."/>
            <person name="Gohl D.M."/>
            <person name="Silverstein K.A.T."/>
            <person name="Koren S."/>
            <person name="Bechman K.B."/>
            <person name="Herman A."/>
            <person name="Abrahante J.E."/>
            <person name="Garbe J."/>
        </authorList>
    </citation>
    <scope>NUCLEOTIDE SEQUENCE</scope>
    <source>
        <strain evidence="1">Duluth1</strain>
        <tissue evidence="1">Whole animal</tissue>
    </source>
</reference>
<proteinExistence type="predicted"/>
<evidence type="ECO:0000313" key="2">
    <source>
        <dbReference type="Proteomes" id="UP000828390"/>
    </source>
</evidence>
<dbReference type="EMBL" id="JAIWYP010000002">
    <property type="protein sequence ID" value="KAH3870284.1"/>
    <property type="molecule type" value="Genomic_DNA"/>
</dbReference>
<evidence type="ECO:0000313" key="1">
    <source>
        <dbReference type="EMBL" id="KAH3870284.1"/>
    </source>
</evidence>
<dbReference type="Proteomes" id="UP000828390">
    <property type="component" value="Unassembled WGS sequence"/>
</dbReference>
<name>A0A9D4RJ66_DREPO</name>